<dbReference type="HOGENOM" id="CLU_140890_1_0_6"/>
<proteinExistence type="predicted"/>
<dbReference type="AlphaFoldDB" id="L0DTI9"/>
<accession>L0DTI9</accession>
<dbReference type="InterPro" id="IPR010982">
    <property type="entry name" value="Lambda_DNA-bd_dom_sf"/>
</dbReference>
<dbReference type="eggNOG" id="COG1598">
    <property type="taxonomic scope" value="Bacteria"/>
</dbReference>
<dbReference type="KEGG" id="tni:TVNIR_0628"/>
<evidence type="ECO:0000256" key="1">
    <source>
        <dbReference type="SAM" id="Coils"/>
    </source>
</evidence>
<dbReference type="STRING" id="1255043.TVNIR_0628"/>
<dbReference type="GO" id="GO:0003677">
    <property type="term" value="F:DNA binding"/>
    <property type="evidence" value="ECO:0007669"/>
    <property type="project" value="InterPro"/>
</dbReference>
<gene>
    <name evidence="2" type="ordered locus">TVNIR_0628</name>
</gene>
<dbReference type="OrthoDB" id="5772151at2"/>
<dbReference type="Gene3D" id="3.30.160.250">
    <property type="match status" value="1"/>
</dbReference>
<dbReference type="RefSeq" id="WP_015257481.1">
    <property type="nucleotide sequence ID" value="NC_019902.2"/>
</dbReference>
<dbReference type="InterPro" id="IPR035069">
    <property type="entry name" value="TTHA1013/TTHA0281-like"/>
</dbReference>
<sequence length="143" mass="15586">MHSFVYPIALIDDPDGGFVVACRDLPEAITQAENRAQALEEAEGALQAAIEMRIQDGTAIPTASRPRRGELLVAVPIGTAMKAALYLAMREQGVSKSELARRLGVNEKEARRMLDPRHSTKVPALEHALHILGKRAELRVNGL</sequence>
<reference evidence="2" key="1">
    <citation type="submission" date="2015-12" db="EMBL/GenBank/DDBJ databases">
        <authorList>
            <person name="Tikhonova T.V."/>
            <person name="Pavlov A.R."/>
            <person name="Beletsky A.V."/>
            <person name="Mardanov A.V."/>
            <person name="Sorokin D.Y."/>
            <person name="Ravin N.V."/>
            <person name="Popov V.O."/>
        </authorList>
    </citation>
    <scope>NUCLEOTIDE SEQUENCE</scope>
    <source>
        <strain evidence="2">DSM 14787</strain>
    </source>
</reference>
<protein>
    <submittedName>
        <fullName evidence="2">Uncharacterized protein family UPF0150</fullName>
    </submittedName>
</protein>
<dbReference type="PATRIC" id="fig|1255043.3.peg.635"/>
<dbReference type="SUPFAM" id="SSF143100">
    <property type="entry name" value="TTHA1013/TTHA0281-like"/>
    <property type="match status" value="1"/>
</dbReference>
<dbReference type="Proteomes" id="UP000010809">
    <property type="component" value="Chromosome"/>
</dbReference>
<keyword evidence="1" id="KW-0175">Coiled coil</keyword>
<dbReference type="SUPFAM" id="SSF47413">
    <property type="entry name" value="lambda repressor-like DNA-binding domains"/>
    <property type="match status" value="1"/>
</dbReference>
<evidence type="ECO:0000313" key="2">
    <source>
        <dbReference type="EMBL" id="AGA32328.1"/>
    </source>
</evidence>
<evidence type="ECO:0000313" key="3">
    <source>
        <dbReference type="Proteomes" id="UP000010809"/>
    </source>
</evidence>
<name>L0DTI9_THIND</name>
<organism evidence="2 3">
    <name type="scientific">Thioalkalivibrio nitratireducens (strain DSM 14787 / UNIQEM 213 / ALEN2)</name>
    <dbReference type="NCBI Taxonomy" id="1255043"/>
    <lineage>
        <taxon>Bacteria</taxon>
        <taxon>Pseudomonadati</taxon>
        <taxon>Pseudomonadota</taxon>
        <taxon>Gammaproteobacteria</taxon>
        <taxon>Chromatiales</taxon>
        <taxon>Ectothiorhodospiraceae</taxon>
        <taxon>Thioalkalivibrio</taxon>
    </lineage>
</organism>
<feature type="coiled-coil region" evidence="1">
    <location>
        <begin position="22"/>
        <end position="49"/>
    </location>
</feature>
<dbReference type="EMBL" id="CP003989">
    <property type="protein sequence ID" value="AGA32328.1"/>
    <property type="molecule type" value="Genomic_DNA"/>
</dbReference>
<keyword evidence="3" id="KW-1185">Reference proteome</keyword>